<comment type="similarity">
    <text evidence="1">Belongs to the multicopper oxidase family.</text>
</comment>
<dbReference type="EMBL" id="JAHXZJ010000374">
    <property type="protein sequence ID" value="KAH0561520.1"/>
    <property type="molecule type" value="Genomic_DNA"/>
</dbReference>
<dbReference type="InterPro" id="IPR011707">
    <property type="entry name" value="Cu-oxidase-like_N"/>
</dbReference>
<dbReference type="Proteomes" id="UP000826195">
    <property type="component" value="Unassembled WGS sequence"/>
</dbReference>
<dbReference type="InterPro" id="IPR001117">
    <property type="entry name" value="Cu-oxidase_2nd"/>
</dbReference>
<keyword evidence="5" id="KW-1185">Reference proteome</keyword>
<dbReference type="FunFam" id="2.60.40.420:FF:000031">
    <property type="entry name" value="Laccase-2 isoform A"/>
    <property type="match status" value="1"/>
</dbReference>
<dbReference type="SUPFAM" id="SSF49503">
    <property type="entry name" value="Cupredoxins"/>
    <property type="match status" value="2"/>
</dbReference>
<dbReference type="Gene3D" id="2.60.40.420">
    <property type="entry name" value="Cupredoxins - blue copper proteins"/>
    <property type="match status" value="2"/>
</dbReference>
<dbReference type="InterPro" id="IPR008972">
    <property type="entry name" value="Cupredoxin"/>
</dbReference>
<dbReference type="CDD" id="cd13884">
    <property type="entry name" value="CuRO_2_tcLCC_insect_like"/>
    <property type="match status" value="1"/>
</dbReference>
<evidence type="ECO:0000313" key="5">
    <source>
        <dbReference type="Proteomes" id="UP000826195"/>
    </source>
</evidence>
<accession>A0AAV7J062</accession>
<evidence type="ECO:0000256" key="1">
    <source>
        <dbReference type="ARBA" id="ARBA00010609"/>
    </source>
</evidence>
<evidence type="ECO:0000259" key="3">
    <source>
        <dbReference type="Pfam" id="PF07732"/>
    </source>
</evidence>
<comment type="caution">
    <text evidence="4">The sequence shown here is derived from an EMBL/GenBank/DDBJ whole genome shotgun (WGS) entry which is preliminary data.</text>
</comment>
<dbReference type="Pfam" id="PF07732">
    <property type="entry name" value="Cu-oxidase_3"/>
    <property type="match status" value="1"/>
</dbReference>
<feature type="domain" description="Plastocyanin-like" evidence="3">
    <location>
        <begin position="162"/>
        <end position="269"/>
    </location>
</feature>
<dbReference type="PANTHER" id="PTHR11709">
    <property type="entry name" value="MULTI-COPPER OXIDASE"/>
    <property type="match status" value="1"/>
</dbReference>
<gene>
    <name evidence="4" type="ORF">KQX54_017383</name>
</gene>
<evidence type="ECO:0000313" key="4">
    <source>
        <dbReference type="EMBL" id="KAH0561520.1"/>
    </source>
</evidence>
<reference evidence="4 5" key="1">
    <citation type="journal article" date="2021" name="J. Hered.">
        <title>A chromosome-level genome assembly of the parasitoid wasp, Cotesia glomerata (Hymenoptera: Braconidae).</title>
        <authorList>
            <person name="Pinto B.J."/>
            <person name="Weis J.J."/>
            <person name="Gamble T."/>
            <person name="Ode P.J."/>
            <person name="Paul R."/>
            <person name="Zaspel J.M."/>
        </authorList>
    </citation>
    <scope>NUCLEOTIDE SEQUENCE [LARGE SCALE GENOMIC DNA]</scope>
    <source>
        <strain evidence="4">CgM1</strain>
    </source>
</reference>
<dbReference type="GO" id="GO:0016491">
    <property type="term" value="F:oxidoreductase activity"/>
    <property type="evidence" value="ECO:0007669"/>
    <property type="project" value="TreeGrafter"/>
</dbReference>
<sequence length="485" mass="55312">MTETGFYRRQELRRFLYSRAPESPVRAGVPLAVSDCVVRTKCKKPNANGSGQWEPFYTFTAMKSGFNVFPQFAKNLSRVMFVKFFTVIFLPVLAANQCAEDGMKLSTPEECTRNCGKDETPKICYYFFALEFFPALSSACEMCNSTTTQGLKNKADCECILVDGVERTVFSVNRMIPGPHIQVCKNDYIVVDVENMAEGIGATMHWHGLFQRNYQHYDGVPYVTQCPIETFDTFRYQFPASESGTFFYHSHVALHRLDGQYGPLIIREPREDDPNSQYYDVDDPAHVILISDWMHELATERFPGLRKRWNSEAADNILINGRGTYTYENENKTDVELETFYVQPNTRHRFRLINSFTTICLAQFNIEDHQLLLIAQDAANMEPVYVDTIVIGSGERVDFVINTNNTAKTYWIQVRGLGICEEKKVNQLAKLQYQSYQDSESNFSDPPTYDEGLPQGILYNPLDASCDPEKGTVCSSNLKTADPFD</sequence>
<dbReference type="AlphaFoldDB" id="A0AAV7J062"/>
<dbReference type="GO" id="GO:0006826">
    <property type="term" value="P:iron ion transport"/>
    <property type="evidence" value="ECO:0007669"/>
    <property type="project" value="TreeGrafter"/>
</dbReference>
<name>A0AAV7J062_COTGL</name>
<feature type="domain" description="Plastocyanin-like" evidence="2">
    <location>
        <begin position="286"/>
        <end position="434"/>
    </location>
</feature>
<dbReference type="Pfam" id="PF00394">
    <property type="entry name" value="Cu-oxidase"/>
    <property type="match status" value="1"/>
</dbReference>
<dbReference type="GO" id="GO:0005886">
    <property type="term" value="C:plasma membrane"/>
    <property type="evidence" value="ECO:0007669"/>
    <property type="project" value="TreeGrafter"/>
</dbReference>
<dbReference type="InterPro" id="IPR045087">
    <property type="entry name" value="Cu-oxidase_fam"/>
</dbReference>
<proteinExistence type="inferred from homology"/>
<protein>
    <submittedName>
        <fullName evidence="4">Uncharacterized protein</fullName>
    </submittedName>
</protein>
<dbReference type="CDD" id="cd13858">
    <property type="entry name" value="CuRO_1_tcLCC2_insect_like"/>
    <property type="match status" value="1"/>
</dbReference>
<organism evidence="4 5">
    <name type="scientific">Cotesia glomerata</name>
    <name type="common">Lepidopteran parasitic wasp</name>
    <name type="synonym">Apanteles glomeratus</name>
    <dbReference type="NCBI Taxonomy" id="32391"/>
    <lineage>
        <taxon>Eukaryota</taxon>
        <taxon>Metazoa</taxon>
        <taxon>Ecdysozoa</taxon>
        <taxon>Arthropoda</taxon>
        <taxon>Hexapoda</taxon>
        <taxon>Insecta</taxon>
        <taxon>Pterygota</taxon>
        <taxon>Neoptera</taxon>
        <taxon>Endopterygota</taxon>
        <taxon>Hymenoptera</taxon>
        <taxon>Apocrita</taxon>
        <taxon>Ichneumonoidea</taxon>
        <taxon>Braconidae</taxon>
        <taxon>Microgastrinae</taxon>
        <taxon>Cotesia</taxon>
    </lineage>
</organism>
<dbReference type="GO" id="GO:0005507">
    <property type="term" value="F:copper ion binding"/>
    <property type="evidence" value="ECO:0007669"/>
    <property type="project" value="InterPro"/>
</dbReference>
<dbReference type="FunFam" id="2.60.40.420:FF:000045">
    <property type="entry name" value="Laccase 2"/>
    <property type="match status" value="1"/>
</dbReference>
<dbReference type="PANTHER" id="PTHR11709:SF232">
    <property type="entry name" value="STRAW, ISOFORM G"/>
    <property type="match status" value="1"/>
</dbReference>
<evidence type="ECO:0000259" key="2">
    <source>
        <dbReference type="Pfam" id="PF00394"/>
    </source>
</evidence>